<keyword evidence="2" id="KW-0808">Transferase</keyword>
<sequence length="270" mass="30302">MEAARSARSGRPKCGRTKMDSKVINKIIDNITPVKNGEEAEALIRKCLASKSTQIISFLNAHGFNLCCREEEFADAILQSDIILRDGIGMQLLFKALKADAGVNMNGTDAIPQLLDHAKGETLGVLGTREPYLSEAAESLKRRGHDVIVCENGFKDKKSYLEIIECYKPRIVLLGMGMPKQELVASYLKANTTYNPILINGGAIIDFIGNKVKRAPWWLRAIHAEWVFRLLNEPKRLFKRYTIGNLAFLIRIRAVRETYLQMPGRENLAV</sequence>
<evidence type="ECO:0000256" key="1">
    <source>
        <dbReference type="ARBA" id="ARBA00022676"/>
    </source>
</evidence>
<proteinExistence type="predicted"/>
<dbReference type="NCBIfam" id="TIGR00696">
    <property type="entry name" value="wecG_tagA_cpsF"/>
    <property type="match status" value="1"/>
</dbReference>
<evidence type="ECO:0000256" key="2">
    <source>
        <dbReference type="ARBA" id="ARBA00022679"/>
    </source>
</evidence>
<dbReference type="AlphaFoldDB" id="A0A1X2L4J8"/>
<gene>
    <name evidence="3" type="ORF">B8W69_10790</name>
</gene>
<reference evidence="3 4" key="1">
    <citation type="submission" date="2017-04" db="EMBL/GenBank/DDBJ databases">
        <title>The new phylogeny of genus Mycobacterium.</title>
        <authorList>
            <person name="Tortoli E."/>
            <person name="Trovato A."/>
            <person name="Cirillo D.M."/>
        </authorList>
    </citation>
    <scope>NUCLEOTIDE SEQUENCE [LARGE SCALE GENOMIC DNA]</scope>
    <source>
        <strain evidence="3 4">DSM 45247</strain>
    </source>
</reference>
<evidence type="ECO:0000313" key="3">
    <source>
        <dbReference type="EMBL" id="OSC28845.1"/>
    </source>
</evidence>
<evidence type="ECO:0008006" key="5">
    <source>
        <dbReference type="Google" id="ProtNLM"/>
    </source>
</evidence>
<keyword evidence="1" id="KW-0328">Glycosyltransferase</keyword>
<dbReference type="EMBL" id="NCXM01000009">
    <property type="protein sequence ID" value="OSC28845.1"/>
    <property type="molecule type" value="Genomic_DNA"/>
</dbReference>
<dbReference type="OrthoDB" id="9771846at2"/>
<dbReference type="CDD" id="cd06533">
    <property type="entry name" value="Glyco_transf_WecG_TagA"/>
    <property type="match status" value="1"/>
</dbReference>
<protein>
    <recommendedName>
        <fullName evidence="5">Glycosyltransferase</fullName>
    </recommendedName>
</protein>
<dbReference type="PANTHER" id="PTHR34136:SF1">
    <property type="entry name" value="UDP-N-ACETYL-D-MANNOSAMINURONIC ACID TRANSFERASE"/>
    <property type="match status" value="1"/>
</dbReference>
<keyword evidence="4" id="KW-1185">Reference proteome</keyword>
<dbReference type="Pfam" id="PF03808">
    <property type="entry name" value="Glyco_tran_WecG"/>
    <property type="match status" value="1"/>
</dbReference>
<evidence type="ECO:0000313" key="4">
    <source>
        <dbReference type="Proteomes" id="UP000242320"/>
    </source>
</evidence>
<dbReference type="InterPro" id="IPR004629">
    <property type="entry name" value="WecG_TagA_CpsF"/>
</dbReference>
<dbReference type="GO" id="GO:0016758">
    <property type="term" value="F:hexosyltransferase activity"/>
    <property type="evidence" value="ECO:0007669"/>
    <property type="project" value="TreeGrafter"/>
</dbReference>
<dbReference type="PANTHER" id="PTHR34136">
    <property type="match status" value="1"/>
</dbReference>
<name>A0A1X2L4J8_9MYCO</name>
<dbReference type="Proteomes" id="UP000242320">
    <property type="component" value="Unassembled WGS sequence"/>
</dbReference>
<accession>A0A1X2L4J8</accession>
<comment type="caution">
    <text evidence="3">The sequence shown here is derived from an EMBL/GenBank/DDBJ whole genome shotgun (WGS) entry which is preliminary data.</text>
</comment>
<organism evidence="3 4">
    <name type="scientific">Mycolicibacterium vulneris</name>
    <dbReference type="NCBI Taxonomy" id="547163"/>
    <lineage>
        <taxon>Bacteria</taxon>
        <taxon>Bacillati</taxon>
        <taxon>Actinomycetota</taxon>
        <taxon>Actinomycetes</taxon>
        <taxon>Mycobacteriales</taxon>
        <taxon>Mycobacteriaceae</taxon>
        <taxon>Mycolicibacterium</taxon>
    </lineage>
</organism>